<name>A0A254NAB0_9BURK</name>
<comment type="caution">
    <text evidence="4">The sequence shown here is derived from an EMBL/GenBank/DDBJ whole genome shotgun (WGS) entry which is preliminary data.</text>
</comment>
<organism evidence="4 5">
    <name type="scientific">Roseateles puraquae</name>
    <dbReference type="NCBI Taxonomy" id="431059"/>
    <lineage>
        <taxon>Bacteria</taxon>
        <taxon>Pseudomonadati</taxon>
        <taxon>Pseudomonadota</taxon>
        <taxon>Betaproteobacteria</taxon>
        <taxon>Burkholderiales</taxon>
        <taxon>Sphaerotilaceae</taxon>
        <taxon>Roseateles</taxon>
    </lineage>
</organism>
<accession>A0A254NAB0</accession>
<feature type="compositionally biased region" description="Low complexity" evidence="2">
    <location>
        <begin position="1"/>
        <end position="14"/>
    </location>
</feature>
<dbReference type="InterPro" id="IPR000073">
    <property type="entry name" value="AB_hydrolase_1"/>
</dbReference>
<dbReference type="Proteomes" id="UP000197446">
    <property type="component" value="Unassembled WGS sequence"/>
</dbReference>
<reference evidence="4 5" key="1">
    <citation type="journal article" date="2007" name="Int. J. Syst. Evol. Microbiol.">
        <title>Description of Pelomonas aquatica sp. nov. and Pelomonas puraquae sp. nov., isolated from industrial and haemodialysis water.</title>
        <authorList>
            <person name="Gomila M."/>
            <person name="Bowien B."/>
            <person name="Falsen E."/>
            <person name="Moore E.R."/>
            <person name="Lalucat J."/>
        </authorList>
    </citation>
    <scope>NUCLEOTIDE SEQUENCE [LARGE SCALE GENOMIC DNA]</scope>
    <source>
        <strain evidence="4 5">CCUG 52769</strain>
    </source>
</reference>
<dbReference type="PANTHER" id="PTHR43039">
    <property type="entry name" value="ESTERASE-RELATED"/>
    <property type="match status" value="1"/>
</dbReference>
<feature type="domain" description="AB hydrolase-1" evidence="3">
    <location>
        <begin position="41"/>
        <end position="278"/>
    </location>
</feature>
<dbReference type="Gene3D" id="3.40.50.1820">
    <property type="entry name" value="alpha/beta hydrolase"/>
    <property type="match status" value="1"/>
</dbReference>
<feature type="region of interest" description="Disordered" evidence="2">
    <location>
        <begin position="1"/>
        <end position="20"/>
    </location>
</feature>
<dbReference type="AlphaFoldDB" id="A0A254NAB0"/>
<protein>
    <submittedName>
        <fullName evidence="4">Sigma factor SigB regulation protein RsbQ</fullName>
    </submittedName>
</protein>
<dbReference type="EMBL" id="NISI01000002">
    <property type="protein sequence ID" value="OWR04534.1"/>
    <property type="molecule type" value="Genomic_DNA"/>
</dbReference>
<comment type="similarity">
    <text evidence="1">Belongs to the AB hydrolase superfamily.</text>
</comment>
<keyword evidence="5" id="KW-1185">Reference proteome</keyword>
<evidence type="ECO:0000259" key="3">
    <source>
        <dbReference type="Pfam" id="PF12697"/>
    </source>
</evidence>
<dbReference type="InterPro" id="IPR029058">
    <property type="entry name" value="AB_hydrolase_fold"/>
</dbReference>
<sequence>MAAKTATTVAAGGTSRRVDMDKGPALQRHHAVLRGTGGTRLVFVHGFGCDRDIWRFVEPAFEPHCRTLVYDHAGCGRAVPAWDLQRHASLKGYAADLLEVIDEAGMAPAICVAHSVGGVIALHAAEQRPDAFEHVLLLAPSPRFVNDPPDYIGGFEREDLDEMFHLMESNQFGWARFLAPIAIGESNPQDLVQQFEAALCALEPRIARHFARLAFLADARELMSRTRVPTTIVQCMRDGIAPPEVGQWLHRHMAGSRLREIDISGHCPHVSHPALTVELVQEVLDARARTSA</sequence>
<evidence type="ECO:0000313" key="4">
    <source>
        <dbReference type="EMBL" id="OWR04534.1"/>
    </source>
</evidence>
<evidence type="ECO:0000256" key="1">
    <source>
        <dbReference type="ARBA" id="ARBA00008645"/>
    </source>
</evidence>
<gene>
    <name evidence="4" type="ORF">CDO81_08075</name>
</gene>
<evidence type="ECO:0000256" key="2">
    <source>
        <dbReference type="SAM" id="MobiDB-lite"/>
    </source>
</evidence>
<dbReference type="SUPFAM" id="SSF53474">
    <property type="entry name" value="alpha/beta-Hydrolases"/>
    <property type="match status" value="1"/>
</dbReference>
<dbReference type="Pfam" id="PF12697">
    <property type="entry name" value="Abhydrolase_6"/>
    <property type="match status" value="1"/>
</dbReference>
<evidence type="ECO:0000313" key="5">
    <source>
        <dbReference type="Proteomes" id="UP000197446"/>
    </source>
</evidence>
<proteinExistence type="inferred from homology"/>